<dbReference type="PANTHER" id="PTHR30189:SF1">
    <property type="entry name" value="LPS-ASSEMBLY PROTEIN LPTD"/>
    <property type="match status" value="1"/>
</dbReference>
<gene>
    <name evidence="1 4" type="primary">lptD</name>
    <name evidence="4" type="ORF">AACH00_13310</name>
</gene>
<dbReference type="Pfam" id="PF04453">
    <property type="entry name" value="LptD"/>
    <property type="match status" value="1"/>
</dbReference>
<dbReference type="Pfam" id="PF19838">
    <property type="entry name" value="LptD_2"/>
    <property type="match status" value="1"/>
</dbReference>
<dbReference type="InterPro" id="IPR045659">
    <property type="entry name" value="LptD_2"/>
</dbReference>
<dbReference type="EMBL" id="JBBUTI010000008">
    <property type="protein sequence ID" value="MEK8047333.1"/>
    <property type="molecule type" value="Genomic_DNA"/>
</dbReference>
<sequence>MLHRPESARPRHAALRRSRHAPQPLWLALLAMGLGQSVALAQSAPASAAPAPATASGVAATPNGPVTITAREVRSELDRATTAAGEVELRQGRLTLSADLLRFEHDSEMVQASGRVVVQRDQDRVIGREARLKLDTGAGYVLGPTYHFARTGAGGDAARIDFIGSQQVSALSANYTSCPRDDVLGPDWVLSADKLDLDFEKNDGRAEGAVLRFMDVPILGFPVLSFPSTEAPRSGWLPPTIDPFDSRSGFGLALPYYWHIAPNYDATITPTLATRRGLGVQGEFRYLQPSDSGKLQLHALPHDRSAGRSRQSFWFEHTGSLANAWFYSADWQSASDDNYWKDFSGTLPSLTPRLLSQSVQASRRFELGTAELEAYGRVQNWQVLQSTTDPITSPYHRAPQIGLRLTGLSAGLQYELETEANRFQLRDLATNDTRPEGERVHLQASVSRPWDSGWGWITPKVALNAASYRTDTAMADGRTRVGRSIPTFSLDAGLRFDRTTQLFGRDLVQSLEPRLHVVQTPYRDQSKLPKFDVGANDFNEISIYADNVFSGIDRIADAKQMTLGATTRLLDARTGGELLRFGAAQRFLFRDQTITALTPDGTTPTDGRFSDVLLFGSATLVPQWRLDSTVQYSGDINRFTRSIVSARYQPLPFHTLAATYRFARGLNEQVELGWQWPIYKGALRSGSSCQGTMYGVGRINYSMRDNRITDSIAGVEYDAGCWIGRIVAERISTGQSEARQHLMVQLELVGLSRIGSNPLKVLKDNIPGYRLLRDEDAVPTPTVNP</sequence>
<comment type="subunit">
    <text evidence="1">Component of the lipopolysaccharide transport and assembly complex. Interacts with LptE and LptA.</text>
</comment>
<evidence type="ECO:0000313" key="5">
    <source>
        <dbReference type="Proteomes" id="UP001379945"/>
    </source>
</evidence>
<comment type="subcellular location">
    <subcellularLocation>
        <location evidence="1">Cell outer membrane</location>
    </subcellularLocation>
</comment>
<evidence type="ECO:0000259" key="3">
    <source>
        <dbReference type="Pfam" id="PF19838"/>
    </source>
</evidence>
<keyword evidence="1" id="KW-0998">Cell outer membrane</keyword>
<comment type="caution">
    <text evidence="1">Lacks conserved residue(s) required for the propagation of feature annotation.</text>
</comment>
<keyword evidence="5" id="KW-1185">Reference proteome</keyword>
<keyword evidence="1" id="KW-0732">Signal</keyword>
<reference evidence="4 5" key="1">
    <citation type="submission" date="2024-04" db="EMBL/GenBank/DDBJ databases">
        <title>Novel species of the genus Ideonella isolated from streams.</title>
        <authorList>
            <person name="Lu H."/>
        </authorList>
    </citation>
    <scope>NUCLEOTIDE SEQUENCE [LARGE SCALE GENOMIC DNA]</scope>
    <source>
        <strain evidence="4 5">LYT19W</strain>
    </source>
</reference>
<dbReference type="InterPro" id="IPR007543">
    <property type="entry name" value="LptD_C"/>
</dbReference>
<dbReference type="PANTHER" id="PTHR30189">
    <property type="entry name" value="LPS-ASSEMBLY PROTEIN"/>
    <property type="match status" value="1"/>
</dbReference>
<evidence type="ECO:0000259" key="2">
    <source>
        <dbReference type="Pfam" id="PF04453"/>
    </source>
</evidence>
<feature type="domain" description="LptD C-terminal" evidence="2">
    <location>
        <begin position="310"/>
        <end position="667"/>
    </location>
</feature>
<organism evidence="4 5">
    <name type="scientific">Ideonella margarita</name>
    <dbReference type="NCBI Taxonomy" id="2984191"/>
    <lineage>
        <taxon>Bacteria</taxon>
        <taxon>Pseudomonadati</taxon>
        <taxon>Pseudomonadota</taxon>
        <taxon>Betaproteobacteria</taxon>
        <taxon>Burkholderiales</taxon>
        <taxon>Sphaerotilaceae</taxon>
        <taxon>Ideonella</taxon>
    </lineage>
</organism>
<name>A0ABU9C675_9BURK</name>
<feature type="domain" description="LPS-assembly protein LptD central" evidence="3">
    <location>
        <begin position="209"/>
        <end position="288"/>
    </location>
</feature>
<keyword evidence="1" id="KW-0472">Membrane</keyword>
<dbReference type="HAMAP" id="MF_01411">
    <property type="entry name" value="LPS_assembly_LptD"/>
    <property type="match status" value="1"/>
</dbReference>
<dbReference type="Proteomes" id="UP001379945">
    <property type="component" value="Unassembled WGS sequence"/>
</dbReference>
<dbReference type="InterPro" id="IPR050218">
    <property type="entry name" value="LptD"/>
</dbReference>
<comment type="caution">
    <text evidence="4">The sequence shown here is derived from an EMBL/GenBank/DDBJ whole genome shotgun (WGS) entry which is preliminary data.</text>
</comment>
<evidence type="ECO:0000313" key="4">
    <source>
        <dbReference type="EMBL" id="MEK8047333.1"/>
    </source>
</evidence>
<accession>A0ABU9C675</accession>
<evidence type="ECO:0000256" key="1">
    <source>
        <dbReference type="HAMAP-Rule" id="MF_01411"/>
    </source>
</evidence>
<dbReference type="InterPro" id="IPR020889">
    <property type="entry name" value="LipoPS_assembly_LptD"/>
</dbReference>
<dbReference type="RefSeq" id="WP_341399635.1">
    <property type="nucleotide sequence ID" value="NZ_JBBUTI010000008.1"/>
</dbReference>
<comment type="function">
    <text evidence="1">Together with LptE, is involved in the assembly of lipopolysaccharide (LPS) at the surface of the outer membrane.</text>
</comment>
<protein>
    <recommendedName>
        <fullName evidence="1">LPS-assembly protein LptD</fullName>
    </recommendedName>
</protein>
<proteinExistence type="inferred from homology"/>
<comment type="similarity">
    <text evidence="1">Belongs to the LptD family.</text>
</comment>